<dbReference type="Gene3D" id="3.40.710.10">
    <property type="entry name" value="DD-peptidase/beta-lactamase superfamily"/>
    <property type="match status" value="1"/>
</dbReference>
<comment type="caution">
    <text evidence="3">The sequence shown here is derived from an EMBL/GenBank/DDBJ whole genome shotgun (WGS) entry which is preliminary data.</text>
</comment>
<evidence type="ECO:0000313" key="3">
    <source>
        <dbReference type="EMBL" id="MUN05711.1"/>
    </source>
</evidence>
<dbReference type="OrthoDB" id="3171327at2"/>
<organism evidence="3 4">
    <name type="scientific">Agromyces luteolus</name>
    <dbReference type="NCBI Taxonomy" id="88373"/>
    <lineage>
        <taxon>Bacteria</taxon>
        <taxon>Bacillati</taxon>
        <taxon>Actinomycetota</taxon>
        <taxon>Actinomycetes</taxon>
        <taxon>Micrococcales</taxon>
        <taxon>Microbacteriaceae</taxon>
        <taxon>Agromyces</taxon>
    </lineage>
</organism>
<dbReference type="PANTHER" id="PTHR46825">
    <property type="entry name" value="D-ALANYL-D-ALANINE-CARBOXYPEPTIDASE/ENDOPEPTIDASE AMPH"/>
    <property type="match status" value="1"/>
</dbReference>
<dbReference type="GO" id="GO:0016787">
    <property type="term" value="F:hydrolase activity"/>
    <property type="evidence" value="ECO:0007669"/>
    <property type="project" value="UniProtKB-KW"/>
</dbReference>
<protein>
    <submittedName>
        <fullName evidence="3">Serine hydrolase</fullName>
    </submittedName>
</protein>
<sequence length="418" mass="43088">MGASLTAPTRRMRIRPMIRHARASAGSSCPGRTSERGRGARPRALPASASSMRGMAAHRVAHRHPHPHRHVAAVVVAAVTIGAMGGCVSGPPYDQLLTGDEELLSIAREQYTEARDRVAMAVIDGDEVRTAFVSADAGTRFGLGAATSGLTGLLLADAIERGEVSVDDPVSAYLDLGDAPAAALTLRDLATHRAGLPQSPLGPGAYEAAAAPGEEVLDRGGIDALLARVASLDLVPELEYNPNDFDAALVGQALAAATGTRFADLLAERVLGPAGMEGALVVESGDLLPDGLAQGHDRRGERVAARGSGAYAPAVGVVVTIDDAVALARAVLDGPLAGSDALQPVASTRWPQIDVGYFWERITDAGGDEVVYVVGSAEGFTAAVLADPAAGRAAVLLSNAEEAWPWLRLRPILGLLAD</sequence>
<dbReference type="AlphaFoldDB" id="A0A7C9LC75"/>
<name>A0A7C9LC75_9MICO</name>
<dbReference type="EMBL" id="WODA01000002">
    <property type="protein sequence ID" value="MUN05711.1"/>
    <property type="molecule type" value="Genomic_DNA"/>
</dbReference>
<feature type="region of interest" description="Disordered" evidence="1">
    <location>
        <begin position="21"/>
        <end position="49"/>
    </location>
</feature>
<evidence type="ECO:0000259" key="2">
    <source>
        <dbReference type="Pfam" id="PF00144"/>
    </source>
</evidence>
<evidence type="ECO:0000256" key="1">
    <source>
        <dbReference type="SAM" id="MobiDB-lite"/>
    </source>
</evidence>
<gene>
    <name evidence="3" type="ORF">GLX25_01070</name>
</gene>
<dbReference type="SUPFAM" id="SSF56601">
    <property type="entry name" value="beta-lactamase/transpeptidase-like"/>
    <property type="match status" value="1"/>
</dbReference>
<reference evidence="3 4" key="1">
    <citation type="submission" date="2019-11" db="EMBL/GenBank/DDBJ databases">
        <title>Agromyces kandeliae sp. nov., isolated from mangrove soil.</title>
        <authorList>
            <person name="Wang R."/>
        </authorList>
    </citation>
    <scope>NUCLEOTIDE SEQUENCE [LARGE SCALE GENOMIC DNA]</scope>
    <source>
        <strain evidence="3 4">JCM 11431</strain>
    </source>
</reference>
<dbReference type="InterPro" id="IPR050491">
    <property type="entry name" value="AmpC-like"/>
</dbReference>
<feature type="domain" description="Beta-lactamase-related" evidence="2">
    <location>
        <begin position="117"/>
        <end position="402"/>
    </location>
</feature>
<keyword evidence="3" id="KW-0378">Hydrolase</keyword>
<dbReference type="PANTHER" id="PTHR46825:SF9">
    <property type="entry name" value="BETA-LACTAMASE-RELATED DOMAIN-CONTAINING PROTEIN"/>
    <property type="match status" value="1"/>
</dbReference>
<accession>A0A7C9LC75</accession>
<proteinExistence type="predicted"/>
<dbReference type="Pfam" id="PF00144">
    <property type="entry name" value="Beta-lactamase"/>
    <property type="match status" value="1"/>
</dbReference>
<dbReference type="InterPro" id="IPR001466">
    <property type="entry name" value="Beta-lactam-related"/>
</dbReference>
<keyword evidence="4" id="KW-1185">Reference proteome</keyword>
<dbReference type="InterPro" id="IPR012338">
    <property type="entry name" value="Beta-lactam/transpept-like"/>
</dbReference>
<evidence type="ECO:0000313" key="4">
    <source>
        <dbReference type="Proteomes" id="UP000480122"/>
    </source>
</evidence>
<dbReference type="Proteomes" id="UP000480122">
    <property type="component" value="Unassembled WGS sequence"/>
</dbReference>